<sequence>ISAVYSRLTPADKAGSDADFERALQRRKVLYGFWEAIPPGSIVAAGGYVNAAALAKVPAGGAVVLDTWSDVFIWWRDEPGTPAVRQCAVGFAAALVRDACIPPRPGPTPVWREIQGSEHVLFKTKFPDWPSVFAPPASAAAAAAAVAPRHPPLAPGLPLPPAARPVAVA</sequence>
<evidence type="ECO:0000313" key="1">
    <source>
        <dbReference type="EMBL" id="KAJ2758518.1"/>
    </source>
</evidence>
<name>A0ACC1JIQ9_9FUNG</name>
<reference evidence="1" key="1">
    <citation type="submission" date="2022-07" db="EMBL/GenBank/DDBJ databases">
        <title>Phylogenomic reconstructions and comparative analyses of Kickxellomycotina fungi.</title>
        <authorList>
            <person name="Reynolds N.K."/>
            <person name="Stajich J.E."/>
            <person name="Barry K."/>
            <person name="Grigoriev I.V."/>
            <person name="Crous P."/>
            <person name="Smith M.E."/>
        </authorList>
    </citation>
    <scope>NUCLEOTIDE SEQUENCE</scope>
    <source>
        <strain evidence="1">CBS 109366</strain>
    </source>
</reference>
<keyword evidence="2" id="KW-1185">Reference proteome</keyword>
<dbReference type="Proteomes" id="UP001140234">
    <property type="component" value="Unassembled WGS sequence"/>
</dbReference>
<evidence type="ECO:0000313" key="2">
    <source>
        <dbReference type="Proteomes" id="UP001140234"/>
    </source>
</evidence>
<accession>A0ACC1JIQ9</accession>
<organism evidence="1 2">
    <name type="scientific">Coemansia nantahalensis</name>
    <dbReference type="NCBI Taxonomy" id="2789366"/>
    <lineage>
        <taxon>Eukaryota</taxon>
        <taxon>Fungi</taxon>
        <taxon>Fungi incertae sedis</taxon>
        <taxon>Zoopagomycota</taxon>
        <taxon>Kickxellomycotina</taxon>
        <taxon>Kickxellomycetes</taxon>
        <taxon>Kickxellales</taxon>
        <taxon>Kickxellaceae</taxon>
        <taxon>Coemansia</taxon>
    </lineage>
</organism>
<dbReference type="EMBL" id="JANBUJ010004084">
    <property type="protein sequence ID" value="KAJ2758518.1"/>
    <property type="molecule type" value="Genomic_DNA"/>
</dbReference>
<protein>
    <submittedName>
        <fullName evidence="1">Uncharacterized protein</fullName>
    </submittedName>
</protein>
<proteinExistence type="predicted"/>
<gene>
    <name evidence="1" type="ORF">IWQ57_006809</name>
</gene>
<comment type="caution">
    <text evidence="1">The sequence shown here is derived from an EMBL/GenBank/DDBJ whole genome shotgun (WGS) entry which is preliminary data.</text>
</comment>
<feature type="non-terminal residue" evidence="1">
    <location>
        <position position="1"/>
    </location>
</feature>